<dbReference type="Pfam" id="PF00578">
    <property type="entry name" value="AhpC-TSA"/>
    <property type="match status" value="1"/>
</dbReference>
<dbReference type="Gene3D" id="3.40.30.10">
    <property type="entry name" value="Glutaredoxin"/>
    <property type="match status" value="1"/>
</dbReference>
<dbReference type="InterPro" id="IPR013766">
    <property type="entry name" value="Thioredoxin_domain"/>
</dbReference>
<evidence type="ECO:0000259" key="5">
    <source>
        <dbReference type="PROSITE" id="PS51352"/>
    </source>
</evidence>
<dbReference type="PROSITE" id="PS00194">
    <property type="entry name" value="THIOREDOXIN_1"/>
    <property type="match status" value="1"/>
</dbReference>
<proteinExistence type="predicted"/>
<reference evidence="6 7" key="1">
    <citation type="submission" date="2020-02" db="EMBL/GenBank/DDBJ databases">
        <title>Pelistega sp. NLN82 were isolated from wild rodents of the Hainan Island.</title>
        <authorList>
            <person name="Niu N."/>
            <person name="Zhou J."/>
        </authorList>
    </citation>
    <scope>NUCLEOTIDE SEQUENCE [LARGE SCALE GENOMIC DNA]</scope>
    <source>
        <strain evidence="6 7">NLN82</strain>
    </source>
</reference>
<dbReference type="GO" id="GO:0017004">
    <property type="term" value="P:cytochrome complex assembly"/>
    <property type="evidence" value="ECO:0007669"/>
    <property type="project" value="UniProtKB-KW"/>
</dbReference>
<evidence type="ECO:0000256" key="4">
    <source>
        <dbReference type="ARBA" id="ARBA00023284"/>
    </source>
</evidence>
<dbReference type="GO" id="GO:0015036">
    <property type="term" value="F:disulfide oxidoreductase activity"/>
    <property type="evidence" value="ECO:0007669"/>
    <property type="project" value="UniProtKB-ARBA"/>
</dbReference>
<dbReference type="AlphaFoldDB" id="A0A6L9Y4H5"/>
<organism evidence="6 7">
    <name type="scientific">Pelistega ratti</name>
    <dbReference type="NCBI Taxonomy" id="2652177"/>
    <lineage>
        <taxon>Bacteria</taxon>
        <taxon>Pseudomonadati</taxon>
        <taxon>Pseudomonadota</taxon>
        <taxon>Betaproteobacteria</taxon>
        <taxon>Burkholderiales</taxon>
        <taxon>Alcaligenaceae</taxon>
        <taxon>Pelistega</taxon>
    </lineage>
</organism>
<evidence type="ECO:0000313" key="7">
    <source>
        <dbReference type="Proteomes" id="UP000477651"/>
    </source>
</evidence>
<keyword evidence="4" id="KW-0676">Redox-active center</keyword>
<evidence type="ECO:0000256" key="2">
    <source>
        <dbReference type="ARBA" id="ARBA00022748"/>
    </source>
</evidence>
<comment type="subcellular location">
    <subcellularLocation>
        <location evidence="1">Cell envelope</location>
    </subcellularLocation>
</comment>
<sequence length="176" mass="20180">MLTWNISFADTVVNQTEAVEQEKVTEHIIRTPQIDAEALEKFWQLTLENTKGEKGTMAPFKGKPVLVNFWATWCAPCVREMPLLDQVSKQYPNVPFVGIALDSIKNMQKFEEKVNVSYPLWRVELKQLKLIRQLGNSKGGLPFTALFNERGEIESVFLGELHEKTIKEMLQSLNLD</sequence>
<dbReference type="PROSITE" id="PS51352">
    <property type="entry name" value="THIOREDOXIN_2"/>
    <property type="match status" value="1"/>
</dbReference>
<dbReference type="Proteomes" id="UP000477651">
    <property type="component" value="Unassembled WGS sequence"/>
</dbReference>
<dbReference type="PANTHER" id="PTHR42852:SF6">
    <property type="entry name" value="THIOL:DISULFIDE INTERCHANGE PROTEIN DSBE"/>
    <property type="match status" value="1"/>
</dbReference>
<dbReference type="EMBL" id="JAAGYR010000004">
    <property type="protein sequence ID" value="NEN75329.1"/>
    <property type="molecule type" value="Genomic_DNA"/>
</dbReference>
<dbReference type="InterPro" id="IPR036249">
    <property type="entry name" value="Thioredoxin-like_sf"/>
</dbReference>
<evidence type="ECO:0000313" key="6">
    <source>
        <dbReference type="EMBL" id="NEN75329.1"/>
    </source>
</evidence>
<comment type="caution">
    <text evidence="6">The sequence shown here is derived from an EMBL/GenBank/DDBJ whole genome shotgun (WGS) entry which is preliminary data.</text>
</comment>
<evidence type="ECO:0000256" key="3">
    <source>
        <dbReference type="ARBA" id="ARBA00023157"/>
    </source>
</evidence>
<feature type="domain" description="Thioredoxin" evidence="5">
    <location>
        <begin position="36"/>
        <end position="175"/>
    </location>
</feature>
<evidence type="ECO:0000256" key="1">
    <source>
        <dbReference type="ARBA" id="ARBA00004196"/>
    </source>
</evidence>
<protein>
    <submittedName>
        <fullName evidence="6">TlpA family protein disulfide reductase</fullName>
    </submittedName>
</protein>
<dbReference type="GO" id="GO:0030313">
    <property type="term" value="C:cell envelope"/>
    <property type="evidence" value="ECO:0007669"/>
    <property type="project" value="UniProtKB-SubCell"/>
</dbReference>
<dbReference type="InterPro" id="IPR050553">
    <property type="entry name" value="Thioredoxin_ResA/DsbE_sf"/>
</dbReference>
<keyword evidence="2" id="KW-0201">Cytochrome c-type biogenesis</keyword>
<dbReference type="SUPFAM" id="SSF52833">
    <property type="entry name" value="Thioredoxin-like"/>
    <property type="match status" value="1"/>
</dbReference>
<dbReference type="PANTHER" id="PTHR42852">
    <property type="entry name" value="THIOL:DISULFIDE INTERCHANGE PROTEIN DSBE"/>
    <property type="match status" value="1"/>
</dbReference>
<dbReference type="InterPro" id="IPR017937">
    <property type="entry name" value="Thioredoxin_CS"/>
</dbReference>
<dbReference type="CDD" id="cd02966">
    <property type="entry name" value="TlpA_like_family"/>
    <property type="match status" value="1"/>
</dbReference>
<keyword evidence="3" id="KW-1015">Disulfide bond</keyword>
<gene>
    <name evidence="6" type="ORF">F9B74_03170</name>
</gene>
<dbReference type="GO" id="GO:0016209">
    <property type="term" value="F:antioxidant activity"/>
    <property type="evidence" value="ECO:0007669"/>
    <property type="project" value="InterPro"/>
</dbReference>
<keyword evidence="7" id="KW-1185">Reference proteome</keyword>
<accession>A0A6L9Y4H5</accession>
<name>A0A6L9Y4H5_9BURK</name>
<dbReference type="InterPro" id="IPR000866">
    <property type="entry name" value="AhpC/TSA"/>
</dbReference>